<keyword evidence="4" id="KW-1185">Reference proteome</keyword>
<protein>
    <submittedName>
        <fullName evidence="3">Uncharacterized protein</fullName>
    </submittedName>
</protein>
<dbReference type="Proteomes" id="UP000015453">
    <property type="component" value="Unassembled WGS sequence"/>
</dbReference>
<comment type="caution">
    <text evidence="3">The sequence shown here is derived from an EMBL/GenBank/DDBJ whole genome shotgun (WGS) entry which is preliminary data.</text>
</comment>
<feature type="region of interest" description="Disordered" evidence="2">
    <location>
        <begin position="201"/>
        <end position="222"/>
    </location>
</feature>
<keyword evidence="1" id="KW-0175">Coiled coil</keyword>
<feature type="coiled-coil region" evidence="1">
    <location>
        <begin position="54"/>
        <end position="95"/>
    </location>
</feature>
<reference evidence="3 4" key="1">
    <citation type="journal article" date="2013" name="BMC Genomics">
        <title>The miniature genome of a carnivorous plant Genlisea aurea contains a low number of genes and short non-coding sequences.</title>
        <authorList>
            <person name="Leushkin E.V."/>
            <person name="Sutormin R.A."/>
            <person name="Nabieva E.R."/>
            <person name="Penin A.A."/>
            <person name="Kondrashov A.S."/>
            <person name="Logacheva M.D."/>
        </authorList>
    </citation>
    <scope>NUCLEOTIDE SEQUENCE [LARGE SCALE GENOMIC DNA]</scope>
</reference>
<feature type="compositionally biased region" description="Basic residues" evidence="2">
    <location>
        <begin position="1"/>
        <end position="15"/>
    </location>
</feature>
<evidence type="ECO:0000313" key="4">
    <source>
        <dbReference type="Proteomes" id="UP000015453"/>
    </source>
</evidence>
<feature type="coiled-coil region" evidence="1">
    <location>
        <begin position="278"/>
        <end position="428"/>
    </location>
</feature>
<evidence type="ECO:0000313" key="3">
    <source>
        <dbReference type="EMBL" id="EPS66793.1"/>
    </source>
</evidence>
<dbReference type="EMBL" id="AUSU01003478">
    <property type="protein sequence ID" value="EPS66793.1"/>
    <property type="molecule type" value="Genomic_DNA"/>
</dbReference>
<proteinExistence type="predicted"/>
<feature type="region of interest" description="Disordered" evidence="2">
    <location>
        <begin position="1"/>
        <end position="26"/>
    </location>
</feature>
<accession>S8DUA4</accession>
<dbReference type="AlphaFoldDB" id="S8DUA4"/>
<evidence type="ECO:0000256" key="2">
    <source>
        <dbReference type="SAM" id="MobiDB-lite"/>
    </source>
</evidence>
<dbReference type="OrthoDB" id="689590at2759"/>
<gene>
    <name evidence="3" type="ORF">M569_07986</name>
</gene>
<sequence length="535" mass="61195">MARKKTTHQSQKQHHPNILLPPPDLDSEASAKLQALKSLNQRLLKEEYARRQQVESVLRANESLEAELNRAKLRNLDVEAAFEELIEIAAKLEAEKNVFDVFLIAHSDLRTEVMEQWMGTESRAAELKSLNEEKESEIRRVSDRLTEIALLLMDEKKSSERLSIENGDMKEDLVSKTNEIRTLNSHLFEVQERNKNITTDMRKLQSSHDGLATSTKEKEAQIESLSKDKDTLIKSLGDSKKLIEELKVKICNSAKETQRVEEMKLEEMNRRKVLEIVVSELKATVAGLEKDKEAALSEHSTLIEKMEKEIDRLTQEKKIWEEGAQQSSAEKCAMEIRLSETVQLLAEEKHKAEKLVHENDTLVEEITELKAINSETIKTLESKLSHFAFILEHAEVEKKRLENNLDGAKQKMRELDNETAEAKAVRDAEKEMVELEVGTLRRQISCLESRVVASQNAKGRVLKILKETAESHNKVMINDDDEEEVKAFVKEIETMKKSSRDEMEKMKTKNKVWTLLTSATALLAACSFAYAAREH</sequence>
<evidence type="ECO:0000256" key="1">
    <source>
        <dbReference type="SAM" id="Coils"/>
    </source>
</evidence>
<organism evidence="3 4">
    <name type="scientific">Genlisea aurea</name>
    <dbReference type="NCBI Taxonomy" id="192259"/>
    <lineage>
        <taxon>Eukaryota</taxon>
        <taxon>Viridiplantae</taxon>
        <taxon>Streptophyta</taxon>
        <taxon>Embryophyta</taxon>
        <taxon>Tracheophyta</taxon>
        <taxon>Spermatophyta</taxon>
        <taxon>Magnoliopsida</taxon>
        <taxon>eudicotyledons</taxon>
        <taxon>Gunneridae</taxon>
        <taxon>Pentapetalae</taxon>
        <taxon>asterids</taxon>
        <taxon>lamiids</taxon>
        <taxon>Lamiales</taxon>
        <taxon>Lentibulariaceae</taxon>
        <taxon>Genlisea</taxon>
    </lineage>
</organism>
<name>S8DUA4_9LAMI</name>